<dbReference type="FunFam" id="3.20.20.20:FF:000006">
    <property type="entry name" value="Dihydropteroate synthase"/>
    <property type="match status" value="1"/>
</dbReference>
<dbReference type="InterPro" id="IPR000489">
    <property type="entry name" value="Pterin-binding_dom"/>
</dbReference>
<dbReference type="Proteomes" id="UP000236732">
    <property type="component" value="Unassembled WGS sequence"/>
</dbReference>
<dbReference type="PANTHER" id="PTHR20941:SF1">
    <property type="entry name" value="FOLIC ACID SYNTHESIS PROTEIN FOL1"/>
    <property type="match status" value="1"/>
</dbReference>
<dbReference type="InterPro" id="IPR045031">
    <property type="entry name" value="DHP_synth-like"/>
</dbReference>
<evidence type="ECO:0000256" key="8">
    <source>
        <dbReference type="ARBA" id="ARBA00022723"/>
    </source>
</evidence>
<comment type="pathway">
    <text evidence="3 12">Cofactor biosynthesis; tetrahydrofolate biosynthesis; 7,8-dihydrofolate from 2-amino-4-hydroxy-6-hydroxymethyl-7,8-dihydropteridine diphosphate and 4-aminobenzoate: step 1/2.</text>
</comment>
<keyword evidence="9 12" id="KW-0460">Magnesium</keyword>
<name>A0A1H6D5L5_9ACTN</name>
<dbReference type="GO" id="GO:0005829">
    <property type="term" value="C:cytosol"/>
    <property type="evidence" value="ECO:0007669"/>
    <property type="project" value="TreeGrafter"/>
</dbReference>
<evidence type="ECO:0000313" key="14">
    <source>
        <dbReference type="EMBL" id="SEG80268.1"/>
    </source>
</evidence>
<dbReference type="GO" id="GO:0046872">
    <property type="term" value="F:metal ion binding"/>
    <property type="evidence" value="ECO:0007669"/>
    <property type="project" value="UniProtKB-KW"/>
</dbReference>
<evidence type="ECO:0000313" key="15">
    <source>
        <dbReference type="Proteomes" id="UP000236732"/>
    </source>
</evidence>
<dbReference type="CDD" id="cd00739">
    <property type="entry name" value="DHPS"/>
    <property type="match status" value="1"/>
</dbReference>
<comment type="catalytic activity">
    <reaction evidence="1">
        <text>(7,8-dihydropterin-6-yl)methyl diphosphate + 4-aminobenzoate = 7,8-dihydropteroate + diphosphate</text>
        <dbReference type="Rhea" id="RHEA:19949"/>
        <dbReference type="ChEBI" id="CHEBI:17836"/>
        <dbReference type="ChEBI" id="CHEBI:17839"/>
        <dbReference type="ChEBI" id="CHEBI:33019"/>
        <dbReference type="ChEBI" id="CHEBI:72950"/>
        <dbReference type="EC" id="2.5.1.15"/>
    </reaction>
</comment>
<accession>A0A1H6D5L5</accession>
<proteinExistence type="inferred from homology"/>
<reference evidence="14 15" key="1">
    <citation type="submission" date="2016-10" db="EMBL/GenBank/DDBJ databases">
        <authorList>
            <person name="de Groot N.N."/>
        </authorList>
    </citation>
    <scope>NUCLEOTIDE SEQUENCE [LARGE SCALE GENOMIC DNA]</scope>
    <source>
        <strain evidence="14 15">CGMCC 4.7037</strain>
    </source>
</reference>
<dbReference type="PANTHER" id="PTHR20941">
    <property type="entry name" value="FOLATE SYNTHESIS PROTEINS"/>
    <property type="match status" value="1"/>
</dbReference>
<dbReference type="NCBIfam" id="TIGR01496">
    <property type="entry name" value="DHPS"/>
    <property type="match status" value="1"/>
</dbReference>
<evidence type="ECO:0000256" key="10">
    <source>
        <dbReference type="ARBA" id="ARBA00022909"/>
    </source>
</evidence>
<evidence type="ECO:0000256" key="11">
    <source>
        <dbReference type="ARBA" id="ARBA00030193"/>
    </source>
</evidence>
<dbReference type="EC" id="2.5.1.15" evidence="5 12"/>
<keyword evidence="15" id="KW-1185">Reference proteome</keyword>
<dbReference type="GO" id="GO:0046654">
    <property type="term" value="P:tetrahydrofolate biosynthetic process"/>
    <property type="evidence" value="ECO:0007669"/>
    <property type="project" value="UniProtKB-UniPathway"/>
</dbReference>
<dbReference type="PROSITE" id="PS00792">
    <property type="entry name" value="DHPS_1"/>
    <property type="match status" value="1"/>
</dbReference>
<evidence type="ECO:0000256" key="5">
    <source>
        <dbReference type="ARBA" id="ARBA00012458"/>
    </source>
</evidence>
<dbReference type="GO" id="GO:0046656">
    <property type="term" value="P:folic acid biosynthetic process"/>
    <property type="evidence" value="ECO:0007669"/>
    <property type="project" value="UniProtKB-KW"/>
</dbReference>
<evidence type="ECO:0000256" key="6">
    <source>
        <dbReference type="ARBA" id="ARBA00016919"/>
    </source>
</evidence>
<dbReference type="UniPathway" id="UPA00077">
    <property type="reaction ID" value="UER00156"/>
</dbReference>
<evidence type="ECO:0000256" key="12">
    <source>
        <dbReference type="RuleBase" id="RU361205"/>
    </source>
</evidence>
<evidence type="ECO:0000256" key="3">
    <source>
        <dbReference type="ARBA" id="ARBA00004763"/>
    </source>
</evidence>
<keyword evidence="7 12" id="KW-0808">Transferase</keyword>
<dbReference type="SUPFAM" id="SSF51717">
    <property type="entry name" value="Dihydropteroate synthetase-like"/>
    <property type="match status" value="1"/>
</dbReference>
<evidence type="ECO:0000256" key="4">
    <source>
        <dbReference type="ARBA" id="ARBA00009503"/>
    </source>
</evidence>
<dbReference type="PROSITE" id="PS00793">
    <property type="entry name" value="DHPS_2"/>
    <property type="match status" value="1"/>
</dbReference>
<dbReference type="Pfam" id="PF00809">
    <property type="entry name" value="Pterin_bind"/>
    <property type="match status" value="1"/>
</dbReference>
<keyword evidence="8 12" id="KW-0479">Metal-binding</keyword>
<dbReference type="Gene3D" id="3.20.20.20">
    <property type="entry name" value="Dihydropteroate synthase-like"/>
    <property type="match status" value="1"/>
</dbReference>
<dbReference type="GO" id="GO:0004156">
    <property type="term" value="F:dihydropteroate synthase activity"/>
    <property type="evidence" value="ECO:0007669"/>
    <property type="project" value="UniProtKB-EC"/>
</dbReference>
<dbReference type="AlphaFoldDB" id="A0A1H6D5L5"/>
<dbReference type="PROSITE" id="PS50972">
    <property type="entry name" value="PTERIN_BINDING"/>
    <property type="match status" value="1"/>
</dbReference>
<dbReference type="EMBL" id="FNVT01000004">
    <property type="protein sequence ID" value="SEG80268.1"/>
    <property type="molecule type" value="Genomic_DNA"/>
</dbReference>
<dbReference type="OrthoDB" id="9811744at2"/>
<dbReference type="InterPro" id="IPR011005">
    <property type="entry name" value="Dihydropteroate_synth-like_sf"/>
</dbReference>
<evidence type="ECO:0000256" key="9">
    <source>
        <dbReference type="ARBA" id="ARBA00022842"/>
    </source>
</evidence>
<protein>
    <recommendedName>
        <fullName evidence="6 12">Dihydropteroate synthase</fullName>
        <shortName evidence="12">DHPS</shortName>
        <ecNumber evidence="5 12">2.5.1.15</ecNumber>
    </recommendedName>
    <alternativeName>
        <fullName evidence="11 12">Dihydropteroate pyrophosphorylase</fullName>
    </alternativeName>
</protein>
<organism evidence="14 15">
    <name type="scientific">Nonomuraea solani</name>
    <dbReference type="NCBI Taxonomy" id="1144553"/>
    <lineage>
        <taxon>Bacteria</taxon>
        <taxon>Bacillati</taxon>
        <taxon>Actinomycetota</taxon>
        <taxon>Actinomycetes</taxon>
        <taxon>Streptosporangiales</taxon>
        <taxon>Streptosporangiaceae</taxon>
        <taxon>Nonomuraea</taxon>
    </lineage>
</organism>
<feature type="domain" description="Pterin-binding" evidence="13">
    <location>
        <begin position="15"/>
        <end position="273"/>
    </location>
</feature>
<sequence>MTSVPINVPGGADRCLVMGVVNVTPDSFSDGGLWFDEAAAIRHGLELVQEGADLVDVGGESTRPGAARVSLEEELARVIPVIRALDAEGVPVSVDTMRAEVAKAAVEAGARLVNDVSGGLADPEMPRVVAATGVRYVVMHWRGHSHDMETRAVYTDVVTEVREELSKRVDLVLAEGVTEEQIVLDPGLGFAKNAEHNWAVLAGLPQLADLGYPLLVGASRKRFLGRLLADPDGTPRPFDRSDDATLAVTALAAHAGAWCVRVHEVGPNADAVRVAAAWKRAGANT</sequence>
<dbReference type="InterPro" id="IPR006390">
    <property type="entry name" value="DHP_synth_dom"/>
</dbReference>
<evidence type="ECO:0000259" key="13">
    <source>
        <dbReference type="PROSITE" id="PS50972"/>
    </source>
</evidence>
<evidence type="ECO:0000256" key="2">
    <source>
        <dbReference type="ARBA" id="ARBA00001946"/>
    </source>
</evidence>
<comment type="similarity">
    <text evidence="4 12">Belongs to the DHPS family.</text>
</comment>
<comment type="cofactor">
    <cofactor evidence="2 12">
        <name>Mg(2+)</name>
        <dbReference type="ChEBI" id="CHEBI:18420"/>
    </cofactor>
</comment>
<evidence type="ECO:0000256" key="1">
    <source>
        <dbReference type="ARBA" id="ARBA00000012"/>
    </source>
</evidence>
<gene>
    <name evidence="14" type="ORF">SAMN05444920_104830</name>
</gene>
<keyword evidence="10 12" id="KW-0289">Folate biosynthesis</keyword>
<evidence type="ECO:0000256" key="7">
    <source>
        <dbReference type="ARBA" id="ARBA00022679"/>
    </source>
</evidence>
<comment type="function">
    <text evidence="12">Catalyzes the condensation of para-aminobenzoate (pABA) with 6-hydroxymethyl-7,8-dihydropterin diphosphate (DHPt-PP) to form 7,8-dihydropteroate (H2Pte), the immediate precursor of folate derivatives.</text>
</comment>